<evidence type="ECO:0000259" key="3">
    <source>
        <dbReference type="PROSITE" id="PS50980"/>
    </source>
</evidence>
<comment type="similarity">
    <text evidence="1">Belongs to the AccD/PCCB family.</text>
</comment>
<dbReference type="InterPro" id="IPR029045">
    <property type="entry name" value="ClpP/crotonase-like_dom_sf"/>
</dbReference>
<keyword evidence="7" id="KW-1185">Reference proteome</keyword>
<dbReference type="Pfam" id="PF01039">
    <property type="entry name" value="Carboxyl_trans"/>
    <property type="match status" value="1"/>
</dbReference>
<dbReference type="Proteomes" id="UP000321525">
    <property type="component" value="Unassembled WGS sequence"/>
</dbReference>
<dbReference type="GO" id="GO:0004485">
    <property type="term" value="F:methylcrotonoyl-CoA carboxylase activity"/>
    <property type="evidence" value="ECO:0007669"/>
    <property type="project" value="TreeGrafter"/>
</dbReference>
<dbReference type="FunFam" id="3.90.226.10:FF:000007">
    <property type="entry name" value="Methylcrotonoyl-CoA carboxylase subunit beta"/>
    <property type="match status" value="1"/>
</dbReference>
<dbReference type="PANTHER" id="PTHR22855">
    <property type="entry name" value="ACETYL, PROPIONYL, PYRUVATE, AND GLUTACONYL CARBOXYLASE-RELATED"/>
    <property type="match status" value="1"/>
</dbReference>
<evidence type="ECO:0000256" key="1">
    <source>
        <dbReference type="ARBA" id="ARBA00006102"/>
    </source>
</evidence>
<proteinExistence type="inferred from homology"/>
<dbReference type="SUPFAM" id="SSF52096">
    <property type="entry name" value="ClpP/crotonase"/>
    <property type="match status" value="2"/>
</dbReference>
<sequence>MAKIISKINVRSPEFIENAAHMQVQVDDLKVKLEQIKLGGGQRSRERHLSRGKLLPRDRVNALLDAGSPFLELSQLAAYEVYDADVPAAGIITGIGRVGGQECVIVANDATVKGGTYFPLTVKKHLRAQTIAQENNLPCIYLVDSGGANLPNQDEVFPDREHFGRIFFNQANMSAQAIPQIAVVMGSCTAGGAYVPAMADESIIVKEQGTIFLAGPPLVKAATGEVVSAEDLGGADIHCRTSGVADHYAQNDHHALEIARSIVGNLNRVKPVTMNIQPIVEPAYDAQEIYGVVPKDARQPFDIREIIARVVDGSNFDEFKALYGTTLVCGFARIFGYPVGIVANNGILFGESAQKGAHFIELCAQRKIPLVFLQNITGFMVGKQYEAGGIAKHGAKMVTAVATAQVPKFTVLIGGSFGAGNYGMCGRAYDPRFLFMWPNARISVMGGEQAAGVLAQVKRDQKDKLGEQWSEQEEADFKQPIIDTYEHQGHPYYASARLWDDGIIDPADTRQILGLALSASLNKPIEDTKFGIFRM</sequence>
<accession>A0A5C6QN53</accession>
<dbReference type="EMBL" id="VOLQ01000005">
    <property type="protein sequence ID" value="TWX70354.1"/>
    <property type="molecule type" value="Genomic_DNA"/>
</dbReference>
<dbReference type="AlphaFoldDB" id="A0A5C6QN53"/>
<dbReference type="Proteomes" id="UP000321917">
    <property type="component" value="Unassembled WGS sequence"/>
</dbReference>
<dbReference type="InterPro" id="IPR034733">
    <property type="entry name" value="AcCoA_carboxyl_beta"/>
</dbReference>
<evidence type="ECO:0000313" key="5">
    <source>
        <dbReference type="EMBL" id="TWX61101.1"/>
    </source>
</evidence>
<evidence type="ECO:0000313" key="7">
    <source>
        <dbReference type="Proteomes" id="UP000321525"/>
    </source>
</evidence>
<organism evidence="6 8">
    <name type="scientific">Colwellia hornerae</name>
    <dbReference type="NCBI Taxonomy" id="89402"/>
    <lineage>
        <taxon>Bacteria</taxon>
        <taxon>Pseudomonadati</taxon>
        <taxon>Pseudomonadota</taxon>
        <taxon>Gammaproteobacteria</taxon>
        <taxon>Alteromonadales</taxon>
        <taxon>Colwelliaceae</taxon>
        <taxon>Colwellia</taxon>
    </lineage>
</organism>
<reference evidence="6 8" key="1">
    <citation type="submission" date="2019-07" db="EMBL/GenBank/DDBJ databases">
        <title>Genomes of sea-ice associated Colwellia species.</title>
        <authorList>
            <person name="Bowman J.P."/>
        </authorList>
    </citation>
    <scope>NUCLEOTIDE SEQUENCE [LARGE SCALE GENOMIC DNA]</scope>
    <source>
        <strain evidence="5 7">ACAM 607</strain>
        <strain evidence="6 8">IC036</strain>
    </source>
</reference>
<feature type="domain" description="CoA carboxyltransferase N-terminal" evidence="3">
    <location>
        <begin position="22"/>
        <end position="278"/>
    </location>
</feature>
<dbReference type="OrthoDB" id="9803706at2"/>
<dbReference type="GO" id="GO:0006552">
    <property type="term" value="P:L-leucine catabolic process"/>
    <property type="evidence" value="ECO:0007669"/>
    <property type="project" value="TreeGrafter"/>
</dbReference>
<evidence type="ECO:0000313" key="8">
    <source>
        <dbReference type="Proteomes" id="UP000321917"/>
    </source>
</evidence>
<dbReference type="GO" id="GO:1905202">
    <property type="term" value="C:methylcrotonoyl-CoA carboxylase complex"/>
    <property type="evidence" value="ECO:0007669"/>
    <property type="project" value="TreeGrafter"/>
</dbReference>
<dbReference type="Gene3D" id="3.90.226.10">
    <property type="entry name" value="2-enoyl-CoA Hydratase, Chain A, domain 1"/>
    <property type="match status" value="2"/>
</dbReference>
<name>A0A5C6QN53_9GAMM</name>
<evidence type="ECO:0000313" key="6">
    <source>
        <dbReference type="EMBL" id="TWX70354.1"/>
    </source>
</evidence>
<comment type="caution">
    <text evidence="6">The sequence shown here is derived from an EMBL/GenBank/DDBJ whole genome shotgun (WGS) entry which is preliminary data.</text>
</comment>
<evidence type="ECO:0000256" key="2">
    <source>
        <dbReference type="ARBA" id="ARBA00046317"/>
    </source>
</evidence>
<dbReference type="FunFam" id="3.90.226.10:FF:000004">
    <property type="entry name" value="Methylcrotonoyl-CoA carboxylase beta chain"/>
    <property type="match status" value="1"/>
</dbReference>
<dbReference type="InterPro" id="IPR045190">
    <property type="entry name" value="MCCB/AccD1-like"/>
</dbReference>
<evidence type="ECO:0000259" key="4">
    <source>
        <dbReference type="PROSITE" id="PS50989"/>
    </source>
</evidence>
<protein>
    <submittedName>
        <fullName evidence="6">Methylcrotonoyl-CoA carboxylase</fullName>
    </submittedName>
</protein>
<feature type="domain" description="CoA carboxyltransferase C-terminal" evidence="4">
    <location>
        <begin position="278"/>
        <end position="527"/>
    </location>
</feature>
<gene>
    <name evidence="5" type="ORF">ESZ26_06895</name>
    <name evidence="6" type="ORF">ESZ27_04385</name>
</gene>
<dbReference type="EMBL" id="VOLR01000007">
    <property type="protein sequence ID" value="TWX61101.1"/>
    <property type="molecule type" value="Genomic_DNA"/>
</dbReference>
<dbReference type="InterPro" id="IPR011763">
    <property type="entry name" value="COA_CT_C"/>
</dbReference>
<dbReference type="PANTHER" id="PTHR22855:SF13">
    <property type="entry name" value="METHYLCROTONOYL-COA CARBOXYLASE BETA CHAIN, MITOCHONDRIAL"/>
    <property type="match status" value="1"/>
</dbReference>
<dbReference type="InterPro" id="IPR011762">
    <property type="entry name" value="COA_CT_N"/>
</dbReference>
<dbReference type="RefSeq" id="WP_146799003.1">
    <property type="nucleotide sequence ID" value="NZ_VOLP01000008.1"/>
</dbReference>
<comment type="pathway">
    <text evidence="2">Amino-acid degradation; L-leucine degradation.</text>
</comment>
<dbReference type="PROSITE" id="PS50989">
    <property type="entry name" value="COA_CT_CTER"/>
    <property type="match status" value="1"/>
</dbReference>
<dbReference type="PROSITE" id="PS50980">
    <property type="entry name" value="COA_CT_NTER"/>
    <property type="match status" value="1"/>
</dbReference>